<dbReference type="EMBL" id="MU853953">
    <property type="protein sequence ID" value="KAK3934893.1"/>
    <property type="molecule type" value="Genomic_DNA"/>
</dbReference>
<sequence>MFGLNWLLWHCVRAEPSEVVIQKPNFDICNEQYPAALPLLSVASIFPLRTGAGWTGIHFGAESDLALTMHRHGSGDMARGYYEK</sequence>
<name>A0AAN6RZW1_9PEZI</name>
<organism evidence="1 2">
    <name type="scientific">Diplogelasinospora grovesii</name>
    <dbReference type="NCBI Taxonomy" id="303347"/>
    <lineage>
        <taxon>Eukaryota</taxon>
        <taxon>Fungi</taxon>
        <taxon>Dikarya</taxon>
        <taxon>Ascomycota</taxon>
        <taxon>Pezizomycotina</taxon>
        <taxon>Sordariomycetes</taxon>
        <taxon>Sordariomycetidae</taxon>
        <taxon>Sordariales</taxon>
        <taxon>Diplogelasinosporaceae</taxon>
        <taxon>Diplogelasinospora</taxon>
    </lineage>
</organism>
<accession>A0AAN6RZW1</accession>
<dbReference type="Proteomes" id="UP001303473">
    <property type="component" value="Unassembled WGS sequence"/>
</dbReference>
<dbReference type="AlphaFoldDB" id="A0AAN6RZW1"/>
<keyword evidence="2" id="KW-1185">Reference proteome</keyword>
<protein>
    <submittedName>
        <fullName evidence="1">Uncharacterized protein</fullName>
    </submittedName>
</protein>
<gene>
    <name evidence="1" type="ORF">QBC46DRAFT_68068</name>
</gene>
<comment type="caution">
    <text evidence="1">The sequence shown here is derived from an EMBL/GenBank/DDBJ whole genome shotgun (WGS) entry which is preliminary data.</text>
</comment>
<evidence type="ECO:0000313" key="1">
    <source>
        <dbReference type="EMBL" id="KAK3934893.1"/>
    </source>
</evidence>
<evidence type="ECO:0000313" key="2">
    <source>
        <dbReference type="Proteomes" id="UP001303473"/>
    </source>
</evidence>
<reference evidence="2" key="1">
    <citation type="journal article" date="2023" name="Mol. Phylogenet. Evol.">
        <title>Genome-scale phylogeny and comparative genomics of the fungal order Sordariales.</title>
        <authorList>
            <person name="Hensen N."/>
            <person name="Bonometti L."/>
            <person name="Westerberg I."/>
            <person name="Brannstrom I.O."/>
            <person name="Guillou S."/>
            <person name="Cros-Aarteil S."/>
            <person name="Calhoun S."/>
            <person name="Haridas S."/>
            <person name="Kuo A."/>
            <person name="Mondo S."/>
            <person name="Pangilinan J."/>
            <person name="Riley R."/>
            <person name="LaButti K."/>
            <person name="Andreopoulos B."/>
            <person name="Lipzen A."/>
            <person name="Chen C."/>
            <person name="Yan M."/>
            <person name="Daum C."/>
            <person name="Ng V."/>
            <person name="Clum A."/>
            <person name="Steindorff A."/>
            <person name="Ohm R.A."/>
            <person name="Martin F."/>
            <person name="Silar P."/>
            <person name="Natvig D.O."/>
            <person name="Lalanne C."/>
            <person name="Gautier V."/>
            <person name="Ament-Velasquez S.L."/>
            <person name="Kruys A."/>
            <person name="Hutchinson M.I."/>
            <person name="Powell A.J."/>
            <person name="Barry K."/>
            <person name="Miller A.N."/>
            <person name="Grigoriev I.V."/>
            <person name="Debuchy R."/>
            <person name="Gladieux P."/>
            <person name="Hiltunen Thoren M."/>
            <person name="Johannesson H."/>
        </authorList>
    </citation>
    <scope>NUCLEOTIDE SEQUENCE [LARGE SCALE GENOMIC DNA]</scope>
    <source>
        <strain evidence="2">CBS 340.73</strain>
    </source>
</reference>
<proteinExistence type="predicted"/>